<evidence type="ECO:0000256" key="2">
    <source>
        <dbReference type="SAM" id="Phobius"/>
    </source>
</evidence>
<dbReference type="AlphaFoldDB" id="A0AAD9VA82"/>
<evidence type="ECO:0000313" key="3">
    <source>
        <dbReference type="EMBL" id="KAK2566986.1"/>
    </source>
</evidence>
<keyword evidence="2" id="KW-0472">Membrane</keyword>
<feature type="transmembrane region" description="Helical" evidence="2">
    <location>
        <begin position="54"/>
        <end position="71"/>
    </location>
</feature>
<evidence type="ECO:0000256" key="1">
    <source>
        <dbReference type="SAM" id="MobiDB-lite"/>
    </source>
</evidence>
<name>A0AAD9VA82_ACRCE</name>
<dbReference type="Gene3D" id="1.10.3350.20">
    <property type="entry name" value="Tmem141 protein family"/>
    <property type="match status" value="1"/>
</dbReference>
<feature type="transmembrane region" description="Helical" evidence="2">
    <location>
        <begin position="25"/>
        <end position="48"/>
    </location>
</feature>
<dbReference type="EMBL" id="JARQWQ010000015">
    <property type="protein sequence ID" value="KAK2566986.1"/>
    <property type="molecule type" value="Genomic_DNA"/>
</dbReference>
<keyword evidence="4" id="KW-1185">Reference proteome</keyword>
<dbReference type="Proteomes" id="UP001249851">
    <property type="component" value="Unassembled WGS sequence"/>
</dbReference>
<gene>
    <name evidence="3" type="ORF">P5673_008752</name>
</gene>
<feature type="compositionally biased region" description="Basic and acidic residues" evidence="1">
    <location>
        <begin position="105"/>
        <end position="114"/>
    </location>
</feature>
<evidence type="ECO:0000313" key="4">
    <source>
        <dbReference type="Proteomes" id="UP001249851"/>
    </source>
</evidence>
<accession>A0AAD9VA82</accession>
<proteinExistence type="predicted"/>
<keyword evidence="2" id="KW-1133">Transmembrane helix</keyword>
<keyword evidence="2" id="KW-0812">Transmembrane</keyword>
<protein>
    <submittedName>
        <fullName evidence="3">Uncharacterized protein</fullName>
    </submittedName>
</protein>
<organism evidence="3 4">
    <name type="scientific">Acropora cervicornis</name>
    <name type="common">Staghorn coral</name>
    <dbReference type="NCBI Taxonomy" id="6130"/>
    <lineage>
        <taxon>Eukaryota</taxon>
        <taxon>Metazoa</taxon>
        <taxon>Cnidaria</taxon>
        <taxon>Anthozoa</taxon>
        <taxon>Hexacorallia</taxon>
        <taxon>Scleractinia</taxon>
        <taxon>Astrocoeniina</taxon>
        <taxon>Acroporidae</taxon>
        <taxon>Acropora</taxon>
    </lineage>
</organism>
<reference evidence="3" key="1">
    <citation type="journal article" date="2023" name="G3 (Bethesda)">
        <title>Whole genome assembly and annotation of the endangered Caribbean coral Acropora cervicornis.</title>
        <authorList>
            <person name="Selwyn J.D."/>
            <person name="Vollmer S.V."/>
        </authorList>
    </citation>
    <scope>NUCLEOTIDE SEQUENCE</scope>
    <source>
        <strain evidence="3">K2</strain>
    </source>
</reference>
<feature type="region of interest" description="Disordered" evidence="1">
    <location>
        <begin position="93"/>
        <end position="114"/>
    </location>
</feature>
<dbReference type="InterPro" id="IPR038259">
    <property type="entry name" value="Tmem141_sf"/>
</dbReference>
<comment type="caution">
    <text evidence="3">The sequence shown here is derived from an EMBL/GenBank/DDBJ whole genome shotgun (WGS) entry which is preliminary data.</text>
</comment>
<reference evidence="3" key="2">
    <citation type="journal article" date="2023" name="Science">
        <title>Genomic signatures of disease resistance in endangered staghorn corals.</title>
        <authorList>
            <person name="Vollmer S.V."/>
            <person name="Selwyn J.D."/>
            <person name="Despard B.A."/>
            <person name="Roesel C.L."/>
        </authorList>
    </citation>
    <scope>NUCLEOTIDE SEQUENCE</scope>
    <source>
        <strain evidence="3">K2</strain>
    </source>
</reference>
<sequence length="114" mass="12624">MDRVNRHTARERPDLLEWRKCQGQAGLYGVLAIVIGGGTMFAGLSVFPPVPKKYIPLLSLGFGAGCGWFVSHRAVISCHRSLSMDATFNDKDKIPSIQRAQQETKFGDKGFLKE</sequence>